<keyword evidence="3" id="KW-0378">Hydrolase</keyword>
<evidence type="ECO:0000259" key="6">
    <source>
        <dbReference type="PROSITE" id="PS51935"/>
    </source>
</evidence>
<dbReference type="EMBL" id="JARJBB010000001">
    <property type="protein sequence ID" value="MDF3297691.1"/>
    <property type="molecule type" value="Genomic_DNA"/>
</dbReference>
<dbReference type="InterPro" id="IPR038765">
    <property type="entry name" value="Papain-like_cys_pep_sf"/>
</dbReference>
<gene>
    <name evidence="7" type="ORF">P3H78_03445</name>
</gene>
<dbReference type="RefSeq" id="WP_276107212.1">
    <property type="nucleotide sequence ID" value="NZ_JARJBB010000001.1"/>
</dbReference>
<keyword evidence="4" id="KW-0788">Thiol protease</keyword>
<evidence type="ECO:0000256" key="5">
    <source>
        <dbReference type="SAM" id="MobiDB-lite"/>
    </source>
</evidence>
<keyword evidence="2" id="KW-0645">Protease</keyword>
<keyword evidence="8" id="KW-1185">Reference proteome</keyword>
<dbReference type="Pfam" id="PF00877">
    <property type="entry name" value="NLPC_P60"/>
    <property type="match status" value="1"/>
</dbReference>
<sequence>MGPPVFEDTDPGSDCDCPGCVHGRGARPHLPARPAAPRAFVVAAVTAAALGAAGQAAAADAPSPPPRDPAGDDAATPQGQVGPLFGSDGTDGRTESGDALPTTNRAQIIERALRWVDAKVPYRTSAYWSDGYRQDCSGFVSMAWRLPGNEWTGSLGRYGVRITKAQLQPGDMLLFHNAANPQKGSHVVLFGGWTDRTRTAYVAYEQTPPHARRKVTPYAYWVNSSHYVPYRYKGLVARTAGAPVTEAAYPGARSFGPGADNASVTRLGRMLVGRGARTSYAEGPGPRWSDADRRATAAFQRAQGWTGVDADGLPGPATWRLLVTGTGRDVPAAPGGSGPPASHGVSGYPGGAPFRPGADSPYVTRLGRRLVEKGYGRFYTTGPGPHWSEADRRAVAAFQRAQGWRGGAADGHPGPETWRRLFA</sequence>
<dbReference type="InterPro" id="IPR036366">
    <property type="entry name" value="PGBDSf"/>
</dbReference>
<dbReference type="NCBIfam" id="NF038080">
    <property type="entry name" value="PG_bind_siph"/>
    <property type="match status" value="2"/>
</dbReference>
<evidence type="ECO:0000313" key="7">
    <source>
        <dbReference type="EMBL" id="MDF3297691.1"/>
    </source>
</evidence>
<evidence type="ECO:0000256" key="1">
    <source>
        <dbReference type="ARBA" id="ARBA00007074"/>
    </source>
</evidence>
<protein>
    <submittedName>
        <fullName evidence="7">Peptidoglycan-binding protein</fullName>
    </submittedName>
</protein>
<feature type="region of interest" description="Disordered" evidence="5">
    <location>
        <begin position="404"/>
        <end position="423"/>
    </location>
</feature>
<dbReference type="InterPro" id="IPR047763">
    <property type="entry name" value="PG_bind_dom_phiBT1-type"/>
</dbReference>
<proteinExistence type="inferred from homology"/>
<comment type="caution">
    <text evidence="7">The sequence shown here is derived from an EMBL/GenBank/DDBJ whole genome shotgun (WGS) entry which is preliminary data.</text>
</comment>
<name>A0ABT5ZZ67_9ACTN</name>
<evidence type="ECO:0000256" key="2">
    <source>
        <dbReference type="ARBA" id="ARBA00022670"/>
    </source>
</evidence>
<dbReference type="InterPro" id="IPR000064">
    <property type="entry name" value="NLP_P60_dom"/>
</dbReference>
<feature type="region of interest" description="Disordered" evidence="5">
    <location>
        <begin position="56"/>
        <end position="103"/>
    </location>
</feature>
<dbReference type="InterPro" id="IPR036365">
    <property type="entry name" value="PGBD-like_sf"/>
</dbReference>
<reference evidence="7 8" key="1">
    <citation type="submission" date="2023-03" db="EMBL/GenBank/DDBJ databases">
        <title>Draft genome sequence of Streptomyces sp. K1PA1 isolated from peat swamp forest in Thailand.</title>
        <authorList>
            <person name="Klaysubun C."/>
            <person name="Duangmal K."/>
        </authorList>
    </citation>
    <scope>NUCLEOTIDE SEQUENCE [LARGE SCALE GENOMIC DNA]</scope>
    <source>
        <strain evidence="7 8">K1PA1</strain>
    </source>
</reference>
<dbReference type="Gene3D" id="1.10.101.10">
    <property type="entry name" value="PGBD-like superfamily/PGBD"/>
    <property type="match status" value="1"/>
</dbReference>
<dbReference type="Proteomes" id="UP001221150">
    <property type="component" value="Unassembled WGS sequence"/>
</dbReference>
<evidence type="ECO:0000256" key="3">
    <source>
        <dbReference type="ARBA" id="ARBA00022801"/>
    </source>
</evidence>
<accession>A0ABT5ZZ67</accession>
<dbReference type="Gene3D" id="3.90.1720.10">
    <property type="entry name" value="endopeptidase domain like (from Nostoc punctiforme)"/>
    <property type="match status" value="1"/>
</dbReference>
<feature type="region of interest" description="Disordered" evidence="5">
    <location>
        <begin position="1"/>
        <end position="29"/>
    </location>
</feature>
<evidence type="ECO:0000256" key="4">
    <source>
        <dbReference type="ARBA" id="ARBA00022807"/>
    </source>
</evidence>
<dbReference type="SUPFAM" id="SSF54001">
    <property type="entry name" value="Cysteine proteinases"/>
    <property type="match status" value="1"/>
</dbReference>
<dbReference type="PROSITE" id="PS51935">
    <property type="entry name" value="NLPC_P60"/>
    <property type="match status" value="1"/>
</dbReference>
<evidence type="ECO:0000313" key="8">
    <source>
        <dbReference type="Proteomes" id="UP001221150"/>
    </source>
</evidence>
<organism evidence="7 8">
    <name type="scientific">Streptomyces tropicalis</name>
    <dbReference type="NCBI Taxonomy" id="3034234"/>
    <lineage>
        <taxon>Bacteria</taxon>
        <taxon>Bacillati</taxon>
        <taxon>Actinomycetota</taxon>
        <taxon>Actinomycetes</taxon>
        <taxon>Kitasatosporales</taxon>
        <taxon>Streptomycetaceae</taxon>
        <taxon>Streptomyces</taxon>
    </lineage>
</organism>
<comment type="similarity">
    <text evidence="1">Belongs to the peptidase C40 family.</text>
</comment>
<dbReference type="SUPFAM" id="SSF47090">
    <property type="entry name" value="PGBD-like"/>
    <property type="match status" value="2"/>
</dbReference>
<feature type="domain" description="NlpC/P60" evidence="6">
    <location>
        <begin position="102"/>
        <end position="232"/>
    </location>
</feature>